<evidence type="ECO:0000256" key="5">
    <source>
        <dbReference type="ARBA" id="ARBA00023054"/>
    </source>
</evidence>
<protein>
    <recommendedName>
        <fullName evidence="8">C2H2-type domain-containing protein</fullName>
    </recommendedName>
</protein>
<dbReference type="Gene3D" id="3.30.160.60">
    <property type="entry name" value="Classic Zinc Finger"/>
    <property type="match status" value="1"/>
</dbReference>
<evidence type="ECO:0000256" key="2">
    <source>
        <dbReference type="ARBA" id="ARBA00022723"/>
    </source>
</evidence>
<dbReference type="STRING" id="703135.A0A2A9NC26"/>
<keyword evidence="10" id="KW-1185">Reference proteome</keyword>
<gene>
    <name evidence="9" type="ORF">AMATHDRAFT_51742</name>
</gene>
<reference evidence="9 10" key="1">
    <citation type="submission" date="2014-02" db="EMBL/GenBank/DDBJ databases">
        <title>Transposable element dynamics among asymbiotic and ectomycorrhizal Amanita fungi.</title>
        <authorList>
            <consortium name="DOE Joint Genome Institute"/>
            <person name="Hess J."/>
            <person name="Skrede I."/>
            <person name="Wolfe B."/>
            <person name="LaButti K."/>
            <person name="Ohm R.A."/>
            <person name="Grigoriev I.V."/>
            <person name="Pringle A."/>
        </authorList>
    </citation>
    <scope>NUCLEOTIDE SEQUENCE [LARGE SCALE GENOMIC DNA]</scope>
    <source>
        <strain evidence="9 10">SKay4041</strain>
    </source>
</reference>
<keyword evidence="3" id="KW-0863">Zinc-finger</keyword>
<evidence type="ECO:0000313" key="10">
    <source>
        <dbReference type="Proteomes" id="UP000242287"/>
    </source>
</evidence>
<keyword evidence="6" id="KW-0539">Nucleus</keyword>
<dbReference type="GO" id="GO:0008270">
    <property type="term" value="F:zinc ion binding"/>
    <property type="evidence" value="ECO:0007669"/>
    <property type="project" value="UniProtKB-KW"/>
</dbReference>
<sequence>MVDVRALLKTKRQEARISHPFASYHPTGQLRCTACGITVKHPSAWEGHLGSKTHRTAVAQLKETRTKKERQDQGDNPESMPVSQTKKRERTQPDLLDNSLKKRRLSRVGSSDLPTDFFSQHLEVEYPSSAQERDNDTKGRLADTLSTDLESEYERFQREVVSMPDYSETYDRATLVVDAQIYDNFPKTLRTDDKPSQGALNAEDRNSVEERHLILDRLMDEERAQEEADLRISSMRKRLEAVRRKRQAKQAMAIDT</sequence>
<dbReference type="SUPFAM" id="SSF57667">
    <property type="entry name" value="beta-beta-alpha zinc fingers"/>
    <property type="match status" value="1"/>
</dbReference>
<dbReference type="AlphaFoldDB" id="A0A2A9NC26"/>
<dbReference type="GO" id="GO:0005681">
    <property type="term" value="C:spliceosomal complex"/>
    <property type="evidence" value="ECO:0007669"/>
    <property type="project" value="InterPro"/>
</dbReference>
<feature type="compositionally biased region" description="Basic and acidic residues" evidence="7">
    <location>
        <begin position="62"/>
        <end position="73"/>
    </location>
</feature>
<evidence type="ECO:0000256" key="7">
    <source>
        <dbReference type="SAM" id="MobiDB-lite"/>
    </source>
</evidence>
<dbReference type="Pfam" id="PF12874">
    <property type="entry name" value="zf-met"/>
    <property type="match status" value="1"/>
</dbReference>
<evidence type="ECO:0000256" key="4">
    <source>
        <dbReference type="ARBA" id="ARBA00022833"/>
    </source>
</evidence>
<dbReference type="GO" id="GO:0033314">
    <property type="term" value="P:mitotic DNA replication checkpoint signaling"/>
    <property type="evidence" value="ECO:0007669"/>
    <property type="project" value="TreeGrafter"/>
</dbReference>
<dbReference type="Proteomes" id="UP000242287">
    <property type="component" value="Unassembled WGS sequence"/>
</dbReference>
<dbReference type="EMBL" id="KZ302466">
    <property type="protein sequence ID" value="PFH45252.1"/>
    <property type="molecule type" value="Genomic_DNA"/>
</dbReference>
<evidence type="ECO:0000313" key="9">
    <source>
        <dbReference type="EMBL" id="PFH45252.1"/>
    </source>
</evidence>
<keyword evidence="2" id="KW-0479">Metal-binding</keyword>
<name>A0A2A9NC26_9AGAR</name>
<evidence type="ECO:0000256" key="6">
    <source>
        <dbReference type="ARBA" id="ARBA00023242"/>
    </source>
</evidence>
<evidence type="ECO:0000259" key="8">
    <source>
        <dbReference type="Pfam" id="PF12874"/>
    </source>
</evidence>
<proteinExistence type="predicted"/>
<organism evidence="9 10">
    <name type="scientific">Amanita thiersii Skay4041</name>
    <dbReference type="NCBI Taxonomy" id="703135"/>
    <lineage>
        <taxon>Eukaryota</taxon>
        <taxon>Fungi</taxon>
        <taxon>Dikarya</taxon>
        <taxon>Basidiomycota</taxon>
        <taxon>Agaricomycotina</taxon>
        <taxon>Agaricomycetes</taxon>
        <taxon>Agaricomycetidae</taxon>
        <taxon>Agaricales</taxon>
        <taxon>Pluteineae</taxon>
        <taxon>Amanitaceae</taxon>
        <taxon>Amanita</taxon>
    </lineage>
</organism>
<dbReference type="PANTHER" id="PTHR13278:SF0">
    <property type="entry name" value="ZINC FINGER PROTEIN 830"/>
    <property type="match status" value="1"/>
</dbReference>
<comment type="subcellular location">
    <subcellularLocation>
        <location evidence="1">Nucleus</location>
    </subcellularLocation>
</comment>
<dbReference type="InterPro" id="IPR036236">
    <property type="entry name" value="Znf_C2H2_sf"/>
</dbReference>
<dbReference type="InterPro" id="IPR040050">
    <property type="entry name" value="ZNF830-like"/>
</dbReference>
<accession>A0A2A9NC26</accession>
<dbReference type="GO" id="GO:0033260">
    <property type="term" value="P:nuclear DNA replication"/>
    <property type="evidence" value="ECO:0007669"/>
    <property type="project" value="TreeGrafter"/>
</dbReference>
<dbReference type="PANTHER" id="PTHR13278">
    <property type="entry name" value="ZINC FINGER PROTEIN 830"/>
    <property type="match status" value="1"/>
</dbReference>
<evidence type="ECO:0000256" key="1">
    <source>
        <dbReference type="ARBA" id="ARBA00004123"/>
    </source>
</evidence>
<dbReference type="GO" id="GO:0003676">
    <property type="term" value="F:nucleic acid binding"/>
    <property type="evidence" value="ECO:0007669"/>
    <property type="project" value="InterPro"/>
</dbReference>
<feature type="domain" description="C2H2-type" evidence="8">
    <location>
        <begin position="31"/>
        <end position="54"/>
    </location>
</feature>
<keyword evidence="5" id="KW-0175">Coiled coil</keyword>
<dbReference type="InterPro" id="IPR013087">
    <property type="entry name" value="Znf_C2H2_type"/>
</dbReference>
<keyword evidence="4" id="KW-0862">Zinc</keyword>
<dbReference type="GO" id="GO:0044773">
    <property type="term" value="P:mitotic DNA damage checkpoint signaling"/>
    <property type="evidence" value="ECO:0007669"/>
    <property type="project" value="TreeGrafter"/>
</dbReference>
<evidence type="ECO:0000256" key="3">
    <source>
        <dbReference type="ARBA" id="ARBA00022771"/>
    </source>
</evidence>
<feature type="region of interest" description="Disordered" evidence="7">
    <location>
        <begin position="62"/>
        <end position="112"/>
    </location>
</feature>
<dbReference type="OrthoDB" id="77607at2759"/>